<reference evidence="16" key="4">
    <citation type="journal article" date="2022" name="PLoS Pathog.">
        <title>Chromosome-level genome of Schistosoma haematobium underpins genome-wide explorations of molecular variation.</title>
        <authorList>
            <person name="Stroehlein A.J."/>
            <person name="Korhonen P.K."/>
            <person name="Lee V.V."/>
            <person name="Ralph S.A."/>
            <person name="Mentink-Kane M."/>
            <person name="You H."/>
            <person name="McManus D.P."/>
            <person name="Tchuente L.T."/>
            <person name="Stothard J.R."/>
            <person name="Kaur P."/>
            <person name="Dudchenko O."/>
            <person name="Aiden E.L."/>
            <person name="Yang B."/>
            <person name="Yang H."/>
            <person name="Emery A.M."/>
            <person name="Webster B.L."/>
            <person name="Brindley P.J."/>
            <person name="Rollinson D."/>
            <person name="Chang B.C.H."/>
            <person name="Gasser R.B."/>
            <person name="Young N.D."/>
        </authorList>
    </citation>
    <scope>NUCLEOTIDE SEQUENCE</scope>
</reference>
<evidence type="ECO:0000256" key="5">
    <source>
        <dbReference type="ARBA" id="ARBA00022673"/>
    </source>
</evidence>
<keyword evidence="12 15" id="KW-0472">Membrane</keyword>
<evidence type="ECO:0000256" key="15">
    <source>
        <dbReference type="SAM" id="Phobius"/>
    </source>
</evidence>
<evidence type="ECO:0000256" key="10">
    <source>
        <dbReference type="ARBA" id="ARBA00023054"/>
    </source>
</evidence>
<keyword evidence="4" id="KW-0109">Calcium transport</keyword>
<name>A0A922S424_SCHHA</name>
<gene>
    <name evidence="16" type="primary">TMCO1</name>
    <name evidence="16" type="ORF">MS3_00010508</name>
</gene>
<accession>A0A922S424</accession>
<evidence type="ECO:0000256" key="11">
    <source>
        <dbReference type="ARBA" id="ARBA00023065"/>
    </source>
</evidence>
<keyword evidence="11" id="KW-0406">Ion transport</keyword>
<evidence type="ECO:0000313" key="16">
    <source>
        <dbReference type="EMBL" id="KAH9592728.1"/>
    </source>
</evidence>
<dbReference type="Pfam" id="PF01956">
    <property type="entry name" value="EMC3_TMCO1"/>
    <property type="match status" value="2"/>
</dbReference>
<dbReference type="AlphaFoldDB" id="A0A922S424"/>
<dbReference type="KEGG" id="shx:MS3_00010508"/>
<dbReference type="PANTHER" id="PTHR20917:SF0">
    <property type="entry name" value="CALCIUM LOAD-ACTIVATED CALCIUM CHANNEL"/>
    <property type="match status" value="1"/>
</dbReference>
<dbReference type="GeneID" id="24596066"/>
<organism evidence="16 17">
    <name type="scientific">Schistosoma haematobium</name>
    <name type="common">Blood fluke</name>
    <dbReference type="NCBI Taxonomy" id="6185"/>
    <lineage>
        <taxon>Eukaryota</taxon>
        <taxon>Metazoa</taxon>
        <taxon>Spiralia</taxon>
        <taxon>Lophotrochozoa</taxon>
        <taxon>Platyhelminthes</taxon>
        <taxon>Trematoda</taxon>
        <taxon>Digenea</taxon>
        <taxon>Strigeidida</taxon>
        <taxon>Schistosomatoidea</taxon>
        <taxon>Schistosomatidae</taxon>
        <taxon>Schistosoma</taxon>
    </lineage>
</organism>
<evidence type="ECO:0000256" key="12">
    <source>
        <dbReference type="ARBA" id="ARBA00023136"/>
    </source>
</evidence>
<dbReference type="CTD" id="54499"/>
<dbReference type="PANTHER" id="PTHR20917">
    <property type="entry name" value="PNAS-RELATED"/>
    <property type="match status" value="1"/>
</dbReference>
<evidence type="ECO:0000313" key="17">
    <source>
        <dbReference type="Proteomes" id="UP000471633"/>
    </source>
</evidence>
<reference evidence="16" key="1">
    <citation type="journal article" date="2012" name="Nat. Genet.">
        <title>Whole-genome sequence of Schistosoma haematobium.</title>
        <authorList>
            <person name="Young N.D."/>
            <person name="Jex A.R."/>
            <person name="Li B."/>
            <person name="Liu S."/>
            <person name="Yang L."/>
            <person name="Xiong Z."/>
            <person name="Li Y."/>
            <person name="Cantacessi C."/>
            <person name="Hall R.S."/>
            <person name="Xu X."/>
            <person name="Chen F."/>
            <person name="Wu X."/>
            <person name="Zerlotini A."/>
            <person name="Oliveira G."/>
            <person name="Hofmann A."/>
            <person name="Zhang G."/>
            <person name="Fang X."/>
            <person name="Kang Y."/>
            <person name="Campbell B.E."/>
            <person name="Loukas A."/>
            <person name="Ranganathan S."/>
            <person name="Rollinson D."/>
            <person name="Rinaldi G."/>
            <person name="Brindley P.J."/>
            <person name="Yang H."/>
            <person name="Wang J."/>
            <person name="Wang J."/>
            <person name="Gasser R.B."/>
        </authorList>
    </citation>
    <scope>NUCLEOTIDE SEQUENCE</scope>
</reference>
<dbReference type="InterPro" id="IPR002809">
    <property type="entry name" value="EMC3/TMCO1"/>
</dbReference>
<protein>
    <submittedName>
        <fullName evidence="16">Calcium load-activated calcium channel</fullName>
    </submittedName>
</protein>
<sequence length="162" mass="18754">MLQDTLSIICISFFTAFLGEGLTWLFVYRTEKYQKLKAEVDKQSKRLEKQRDVTESAIDRTAKKRLEKQEERFKNINRELSMASKIYSNQFDGRVVAKLPFVPFSWIQGLSHRNLPGSDFTDASFVFVYILCTMSIRQNVQKILGFAPSRSFNKQSTGFAQS</sequence>
<dbReference type="RefSeq" id="XP_051072673.1">
    <property type="nucleotide sequence ID" value="XM_051218885.1"/>
</dbReference>
<reference evidence="16" key="3">
    <citation type="submission" date="2021-06" db="EMBL/GenBank/DDBJ databases">
        <title>Chromosome-level genome assembly for S. haematobium.</title>
        <authorList>
            <person name="Stroehlein A.J."/>
        </authorList>
    </citation>
    <scope>NUCLEOTIDE SEQUENCE</scope>
</reference>
<keyword evidence="7" id="KW-0256">Endoplasmic reticulum</keyword>
<keyword evidence="13" id="KW-0407">Ion channel</keyword>
<keyword evidence="6 15" id="KW-0812">Transmembrane</keyword>
<dbReference type="GO" id="GO:0005789">
    <property type="term" value="C:endoplasmic reticulum membrane"/>
    <property type="evidence" value="ECO:0007669"/>
    <property type="project" value="UniProtKB-SubCell"/>
</dbReference>
<keyword evidence="10 14" id="KW-0175">Coiled coil</keyword>
<evidence type="ECO:0000256" key="1">
    <source>
        <dbReference type="ARBA" id="ARBA00004477"/>
    </source>
</evidence>
<keyword evidence="3" id="KW-0813">Transport</keyword>
<dbReference type="Proteomes" id="UP000471633">
    <property type="component" value="Unassembled WGS sequence"/>
</dbReference>
<keyword evidence="17" id="KW-1185">Reference proteome</keyword>
<dbReference type="EMBL" id="AMPZ03000002">
    <property type="protein sequence ID" value="KAH9592728.1"/>
    <property type="molecule type" value="Genomic_DNA"/>
</dbReference>
<evidence type="ECO:0000256" key="6">
    <source>
        <dbReference type="ARBA" id="ARBA00022692"/>
    </source>
</evidence>
<dbReference type="SMART" id="SM01415">
    <property type="entry name" value="DUF106"/>
    <property type="match status" value="1"/>
</dbReference>
<evidence type="ECO:0000256" key="8">
    <source>
        <dbReference type="ARBA" id="ARBA00022837"/>
    </source>
</evidence>
<proteinExistence type="inferred from homology"/>
<keyword evidence="8" id="KW-0106">Calcium</keyword>
<evidence type="ECO:0000256" key="2">
    <source>
        <dbReference type="ARBA" id="ARBA00006537"/>
    </source>
</evidence>
<comment type="similarity">
    <text evidence="2">Belongs to the TMCO1 family.</text>
</comment>
<dbReference type="InterPro" id="IPR008559">
    <property type="entry name" value="TMCO1"/>
</dbReference>
<evidence type="ECO:0000256" key="9">
    <source>
        <dbReference type="ARBA" id="ARBA00022989"/>
    </source>
</evidence>
<evidence type="ECO:0000256" key="3">
    <source>
        <dbReference type="ARBA" id="ARBA00022448"/>
    </source>
</evidence>
<comment type="caution">
    <text evidence="16">The sequence shown here is derived from an EMBL/GenBank/DDBJ whole genome shotgun (WGS) entry which is preliminary data.</text>
</comment>
<keyword evidence="5" id="KW-0107">Calcium channel</keyword>
<reference evidence="16" key="2">
    <citation type="journal article" date="2019" name="Gigascience">
        <title>High-quality Schistosoma haematobium genome achieved by single-molecule and long-range sequencing.</title>
        <authorList>
            <person name="Stroehlein A.J."/>
            <person name="Korhonen P.K."/>
            <person name="Chong T.M."/>
            <person name="Lim Y.L."/>
            <person name="Chan K.G."/>
            <person name="Webster B."/>
            <person name="Rollinson D."/>
            <person name="Brindley P.J."/>
            <person name="Gasser R.B."/>
            <person name="Young N.D."/>
        </authorList>
    </citation>
    <scope>NUCLEOTIDE SEQUENCE</scope>
</reference>
<evidence type="ECO:0000256" key="14">
    <source>
        <dbReference type="SAM" id="Coils"/>
    </source>
</evidence>
<keyword evidence="9 15" id="KW-1133">Transmembrane helix</keyword>
<comment type="subcellular location">
    <subcellularLocation>
        <location evidence="1">Endoplasmic reticulum membrane</location>
        <topology evidence="1">Multi-pass membrane protein</topology>
    </subcellularLocation>
</comment>
<evidence type="ECO:0000256" key="13">
    <source>
        <dbReference type="ARBA" id="ARBA00023303"/>
    </source>
</evidence>
<dbReference type="GO" id="GO:0032469">
    <property type="term" value="P:endoplasmic reticulum calcium ion homeostasis"/>
    <property type="evidence" value="ECO:0007669"/>
    <property type="project" value="InterPro"/>
</dbReference>
<feature type="transmembrane region" description="Helical" evidence="15">
    <location>
        <begin position="6"/>
        <end position="27"/>
    </location>
</feature>
<evidence type="ECO:0000256" key="4">
    <source>
        <dbReference type="ARBA" id="ARBA00022568"/>
    </source>
</evidence>
<evidence type="ECO:0000256" key="7">
    <source>
        <dbReference type="ARBA" id="ARBA00022824"/>
    </source>
</evidence>
<feature type="coiled-coil region" evidence="14">
    <location>
        <begin position="30"/>
        <end position="86"/>
    </location>
</feature>
<dbReference type="GO" id="GO:0005262">
    <property type="term" value="F:calcium channel activity"/>
    <property type="evidence" value="ECO:0007669"/>
    <property type="project" value="UniProtKB-KW"/>
</dbReference>